<accession>A0A9N9WFP6</accession>
<reference evidence="1" key="1">
    <citation type="submission" date="2021-12" db="EMBL/GenBank/DDBJ databases">
        <authorList>
            <person name="King R."/>
        </authorList>
    </citation>
    <scope>NUCLEOTIDE SEQUENCE</scope>
</reference>
<dbReference type="AlphaFoldDB" id="A0A9N9WFP6"/>
<evidence type="ECO:0000313" key="1">
    <source>
        <dbReference type="EMBL" id="CAG9793040.1"/>
    </source>
</evidence>
<dbReference type="EMBL" id="OU893336">
    <property type="protein sequence ID" value="CAG9793040.1"/>
    <property type="molecule type" value="Genomic_DNA"/>
</dbReference>
<gene>
    <name evidence="1" type="ORF">DIATSA_LOCUS10514</name>
</gene>
<sequence length="471" mass="54079">MYKSVTNATVENVKVVPPGKRITILSDITQYSDQHSPSTSATIKKSIRKTVKYLSFRELHNLRSQWQNELKKLKIKKSGSGQDDLYKSNWGYFESLKFLDMGSAPSTDALCQTQNFVFNMCRRSKIIELALAKSEITNSNAEENTTSHNDRVVPVNEQLMLNMPPVFVETGDELLNFKYNLRQRTPVKIQNNLSIFNGTEEVYSPVVSEYLPPIENGSSVLTPDADTESLKEQDIENYKNHEIEDALQETVQNVKEHYILLVEGQPTASTYQNSFLSPNAVIELVEENVEENCRNEQYKMIYRKMKTKGIHCSQSFGNWAITINKFYFRRQATSPWYTKKCDTGPGKRIHPEPHFTNANKHVVRALKDFDKRRAEQSDTVVAACYDLQKVLNTPQSEVSLFYYKRKLATYNFTIFDMGKHLLQQKTVALRASKRRCIKEIQSDCIKELAKTIAKAYSAPMPITLAKFKDLI</sequence>
<protein>
    <submittedName>
        <fullName evidence="1">Uncharacterized protein</fullName>
    </submittedName>
</protein>
<dbReference type="Proteomes" id="UP001153714">
    <property type="component" value="Chromosome 5"/>
</dbReference>
<dbReference type="OrthoDB" id="7464527at2759"/>
<reference evidence="1" key="2">
    <citation type="submission" date="2022-10" db="EMBL/GenBank/DDBJ databases">
        <authorList>
            <consortium name="ENA_rothamsted_submissions"/>
            <consortium name="culmorum"/>
            <person name="King R."/>
        </authorList>
    </citation>
    <scope>NUCLEOTIDE SEQUENCE</scope>
</reference>
<proteinExistence type="predicted"/>
<keyword evidence="2" id="KW-1185">Reference proteome</keyword>
<name>A0A9N9WFP6_9NEOP</name>
<evidence type="ECO:0000313" key="2">
    <source>
        <dbReference type="Proteomes" id="UP001153714"/>
    </source>
</evidence>
<organism evidence="1 2">
    <name type="scientific">Diatraea saccharalis</name>
    <name type="common">sugarcane borer</name>
    <dbReference type="NCBI Taxonomy" id="40085"/>
    <lineage>
        <taxon>Eukaryota</taxon>
        <taxon>Metazoa</taxon>
        <taxon>Ecdysozoa</taxon>
        <taxon>Arthropoda</taxon>
        <taxon>Hexapoda</taxon>
        <taxon>Insecta</taxon>
        <taxon>Pterygota</taxon>
        <taxon>Neoptera</taxon>
        <taxon>Endopterygota</taxon>
        <taxon>Lepidoptera</taxon>
        <taxon>Glossata</taxon>
        <taxon>Ditrysia</taxon>
        <taxon>Pyraloidea</taxon>
        <taxon>Crambidae</taxon>
        <taxon>Crambinae</taxon>
        <taxon>Diatraea</taxon>
    </lineage>
</organism>